<protein>
    <submittedName>
        <fullName evidence="2">Uncharacterized protein</fullName>
    </submittedName>
</protein>
<sequence>MTYFFIGLLGVFVGAAIVTFTFNLRIRYDERKEKYRREMDHKVKEIETLVLLNKKIIEILEKRIVMMDKYVSFDAFDDCYITVDDYIYLQSFAAQNSFYLPNYFIEEFFKKIATRKVVLSPEETVQVGGYTFKGGRVLMEQFSDKIKEMIYERKVQLKQQTDKPFTYFSNPL</sequence>
<feature type="transmembrane region" description="Helical" evidence="1">
    <location>
        <begin position="6"/>
        <end position="26"/>
    </location>
</feature>
<keyword evidence="1" id="KW-0812">Transmembrane</keyword>
<reference evidence="3" key="1">
    <citation type="journal article" date="2019" name="Int. J. Syst. Evol. Microbiol.">
        <title>The Global Catalogue of Microorganisms (GCM) 10K type strain sequencing project: providing services to taxonomists for standard genome sequencing and annotation.</title>
        <authorList>
            <consortium name="The Broad Institute Genomics Platform"/>
            <consortium name="The Broad Institute Genome Sequencing Center for Infectious Disease"/>
            <person name="Wu L."/>
            <person name="Ma J."/>
        </authorList>
    </citation>
    <scope>NUCLEOTIDE SEQUENCE [LARGE SCALE GENOMIC DNA]</scope>
    <source>
        <strain evidence="3">TISTR 932</strain>
    </source>
</reference>
<dbReference type="Proteomes" id="UP001597427">
    <property type="component" value="Unassembled WGS sequence"/>
</dbReference>
<keyword evidence="1" id="KW-1133">Transmembrane helix</keyword>
<proteinExistence type="predicted"/>
<comment type="caution">
    <text evidence="2">The sequence shown here is derived from an EMBL/GenBank/DDBJ whole genome shotgun (WGS) entry which is preliminary data.</text>
</comment>
<evidence type="ECO:0000313" key="3">
    <source>
        <dbReference type="Proteomes" id="UP001597427"/>
    </source>
</evidence>
<evidence type="ECO:0000313" key="2">
    <source>
        <dbReference type="EMBL" id="MFD2728832.1"/>
    </source>
</evidence>
<keyword evidence="1" id="KW-0472">Membrane</keyword>
<name>A0ABW5TI25_9ENTE</name>
<organism evidence="2 3">
    <name type="scientific">Enterococcus camelliae</name>
    <dbReference type="NCBI Taxonomy" id="453959"/>
    <lineage>
        <taxon>Bacteria</taxon>
        <taxon>Bacillati</taxon>
        <taxon>Bacillota</taxon>
        <taxon>Bacilli</taxon>
        <taxon>Lactobacillales</taxon>
        <taxon>Enterococcaceae</taxon>
        <taxon>Enterococcus</taxon>
    </lineage>
</organism>
<evidence type="ECO:0000256" key="1">
    <source>
        <dbReference type="SAM" id="Phobius"/>
    </source>
</evidence>
<dbReference type="EMBL" id="JBHUMO010000035">
    <property type="protein sequence ID" value="MFD2728832.1"/>
    <property type="molecule type" value="Genomic_DNA"/>
</dbReference>
<accession>A0ABW5TI25</accession>
<keyword evidence="3" id="KW-1185">Reference proteome</keyword>
<dbReference type="RefSeq" id="WP_379980617.1">
    <property type="nucleotide sequence ID" value="NZ_JBHUMO010000035.1"/>
</dbReference>
<gene>
    <name evidence="2" type="ORF">ACFSR0_05250</name>
</gene>